<protein>
    <submittedName>
        <fullName evidence="2">Uncharacterized protein</fullName>
    </submittedName>
</protein>
<dbReference type="InParanoid" id="G0N590"/>
<feature type="coiled-coil region" evidence="1">
    <location>
        <begin position="358"/>
        <end position="468"/>
    </location>
</feature>
<name>G0N590_CAEBE</name>
<keyword evidence="3" id="KW-1185">Reference proteome</keyword>
<evidence type="ECO:0000313" key="3">
    <source>
        <dbReference type="Proteomes" id="UP000008068"/>
    </source>
</evidence>
<reference evidence="3" key="1">
    <citation type="submission" date="2011-07" db="EMBL/GenBank/DDBJ databases">
        <authorList>
            <consortium name="Caenorhabditis brenneri Sequencing and Analysis Consortium"/>
            <person name="Wilson R.K."/>
        </authorList>
    </citation>
    <scope>NUCLEOTIDE SEQUENCE [LARGE SCALE GENOMIC DNA]</scope>
    <source>
        <strain evidence="3">PB2801</strain>
    </source>
</reference>
<keyword evidence="1" id="KW-0175">Coiled coil</keyword>
<dbReference type="AlphaFoldDB" id="G0N590"/>
<evidence type="ECO:0000256" key="1">
    <source>
        <dbReference type="SAM" id="Coils"/>
    </source>
</evidence>
<dbReference type="HOGENOM" id="CLU_423493_0_0_1"/>
<dbReference type="EMBL" id="GL379839">
    <property type="protein sequence ID" value="EGT52928.1"/>
    <property type="molecule type" value="Genomic_DNA"/>
</dbReference>
<sequence length="647" mass="75314">MEQEDVVKSFQDDSPNDLKRCQKKKREKVIYLRTFPISRLEKNSHFFTKDLREMLPLIMERQSVSLSHLKLKKWEQMLNNAYTIDREQLDKIFSDLGISEGAVTIVTDPTYLCYKWWFEAPKVNVVCIYDAYEAFYFKRHAVFLIIGSLIVGINWKDVPCGDVNCLSSYRKSVESLIRKINNSEFTFFRQTALATEISNLQQVCAYETQAHTRSKFGKDSNVGHLPEISHTDYRKVCLDHHLPSYNENESPLPVWRAKYLWFKGYLEIFNPDVKYLKMLQNGFIDNVPKEMVDVFMEENSLAVERTPQTTIEFPNGMATFMDLFFRKERESVKTPMIEGDCPRCLRNVNLKNQAVSEKLQCQKNMKIYEEKMKAANDSREKHLEQRTEAENKAKRYEEKALKTIAVEKKSKEKDSELKQLRKQVNNQNNQSAVIESLKEETEQQKKDLKSLKDTNKTLTYENKKHIEEKTRLSETVENLGKDLVNSNIKNEILCKENGSLIQSIEHYSQVLEGQKKCNDDLDMAHQQTNTNLVGECKELSSTLEKTQVELEETKNQVRDLEIERNALTAQAKLDQHDINSYKQKVNHLLVEKQLVTTQFAKEKAQTQVENENLQVVNKVLVEKVKRLEYLLKQHGIVDSSVGAQGSE</sequence>
<gene>
    <name evidence="2" type="ORF">CAEBREN_19228</name>
</gene>
<organism evidence="3">
    <name type="scientific">Caenorhabditis brenneri</name>
    <name type="common">Nematode worm</name>
    <dbReference type="NCBI Taxonomy" id="135651"/>
    <lineage>
        <taxon>Eukaryota</taxon>
        <taxon>Metazoa</taxon>
        <taxon>Ecdysozoa</taxon>
        <taxon>Nematoda</taxon>
        <taxon>Chromadorea</taxon>
        <taxon>Rhabditida</taxon>
        <taxon>Rhabditina</taxon>
        <taxon>Rhabditomorpha</taxon>
        <taxon>Rhabditoidea</taxon>
        <taxon>Rhabditidae</taxon>
        <taxon>Peloderinae</taxon>
        <taxon>Caenorhabditis</taxon>
    </lineage>
</organism>
<dbReference type="Proteomes" id="UP000008068">
    <property type="component" value="Unassembled WGS sequence"/>
</dbReference>
<proteinExistence type="predicted"/>
<accession>G0N590</accession>
<feature type="coiled-coil region" evidence="1">
    <location>
        <begin position="536"/>
        <end position="570"/>
    </location>
</feature>
<dbReference type="STRING" id="135651.G0N590"/>
<evidence type="ECO:0000313" key="2">
    <source>
        <dbReference type="EMBL" id="EGT52928.1"/>
    </source>
</evidence>